<protein>
    <submittedName>
        <fullName evidence="1">Nucleotidyltransferase family protein</fullName>
    </submittedName>
</protein>
<proteinExistence type="predicted"/>
<dbReference type="Proteomes" id="UP001368318">
    <property type="component" value="Chromosome"/>
</dbReference>
<dbReference type="AlphaFoldDB" id="A0AAU6P220"/>
<dbReference type="RefSeq" id="WP_338732828.1">
    <property type="nucleotide sequence ID" value="NZ_CP136924.1"/>
</dbReference>
<organism evidence="1 3">
    <name type="scientific">Mangrovimonas cancribranchiae</name>
    <dbReference type="NCBI Taxonomy" id="3080055"/>
    <lineage>
        <taxon>Bacteria</taxon>
        <taxon>Pseudomonadati</taxon>
        <taxon>Bacteroidota</taxon>
        <taxon>Flavobacteriia</taxon>
        <taxon>Flavobacteriales</taxon>
        <taxon>Flavobacteriaceae</taxon>
        <taxon>Mangrovimonas</taxon>
    </lineage>
</organism>
<accession>A0AAU6P220</accession>
<dbReference type="EMBL" id="CP136924">
    <property type="protein sequence ID" value="WXA04021.1"/>
    <property type="molecule type" value="Genomic_DNA"/>
</dbReference>
<evidence type="ECO:0000313" key="2">
    <source>
        <dbReference type="EMBL" id="WXA13560.1"/>
    </source>
</evidence>
<evidence type="ECO:0000313" key="3">
    <source>
        <dbReference type="Proteomes" id="UP001368318"/>
    </source>
</evidence>
<reference evidence="1 3" key="1">
    <citation type="submission" date="2023-10" db="EMBL/GenBank/DDBJ databases">
        <title>Culture-based analysis of two novel bacteria associated with mangrove crab gills.</title>
        <authorList>
            <person name="Yang X."/>
            <person name="Garuglieri E."/>
            <person name="Van Goethem M.W."/>
            <person name="Fusi M."/>
            <person name="Marasco R."/>
            <person name="Daffonchio D.G."/>
        </authorList>
    </citation>
    <scope>NUCLEOTIDE SEQUENCE [LARGE SCALE GENOMIC DNA]</scope>
    <source>
        <strain evidence="2">UG2-1</strain>
        <strain evidence="1">UG2-2</strain>
        <strain evidence="3">UG2_2</strain>
    </source>
</reference>
<dbReference type="EMBL" id="CP136925">
    <property type="protein sequence ID" value="WXA13560.1"/>
    <property type="molecule type" value="Genomic_DNA"/>
</dbReference>
<gene>
    <name evidence="2" type="ORF">R3L15_01505</name>
    <name evidence="1" type="ORF">R3L16_05890</name>
</gene>
<dbReference type="InterPro" id="IPR039498">
    <property type="entry name" value="NTP_transf_5"/>
</dbReference>
<dbReference type="KEGG" id="mcaa:R3L15_01505"/>
<sequence length="354" mass="41778">MRNLAHTYRVLSHIFSREASDSLLTTTLSPETELWDDLVTLASSHLTLPALYASLHSKNLQHLMPNDLNNYLAEISLMNRERNQALLSQINVLSDLFKQHHITHVFLKGSALLVSGIFNDTAERMLGDIDILIAPKQLTEAYALLLDNGYQKPPMTFGVDYFEHKHLPRLLPNELTGIGAVELHSKLFEHHSYTPLIADNILHHKQQIQGFSLPCWEHLLWHNILNWQYNDFGGLTNTLSFRSAYDTVIILNKHPYLLETPWPQNKSIERYFKIMRGYFSDVNAFQPNVNNWHARFYQFKLNYPKLLEHYNRTLKFCNRFPTLWDRFNMFVSNHTYRKLIWQDRKRILRLLFKY</sequence>
<evidence type="ECO:0000313" key="1">
    <source>
        <dbReference type="EMBL" id="WXA04021.1"/>
    </source>
</evidence>
<keyword evidence="3" id="KW-1185">Reference proteome</keyword>
<name>A0AAU6P220_9FLAO</name>
<dbReference type="Pfam" id="PF14907">
    <property type="entry name" value="NTP_transf_5"/>
    <property type="match status" value="1"/>
</dbReference>